<dbReference type="GO" id="GO:0031146">
    <property type="term" value="P:SCF-dependent proteasomal ubiquitin-dependent protein catabolic process"/>
    <property type="evidence" value="ECO:0007669"/>
    <property type="project" value="UniProtKB-UniRule"/>
</dbReference>
<dbReference type="CDD" id="cd09917">
    <property type="entry name" value="F-box_SF"/>
    <property type="match status" value="1"/>
</dbReference>
<evidence type="ECO:0000259" key="3">
    <source>
        <dbReference type="PROSITE" id="PS50181"/>
    </source>
</evidence>
<evidence type="ECO:0000313" key="4">
    <source>
        <dbReference type="EMBL" id="MPA68067.1"/>
    </source>
</evidence>
<dbReference type="SMART" id="SM00256">
    <property type="entry name" value="FBOX"/>
    <property type="match status" value="1"/>
</dbReference>
<name>A0A5B7BGU8_DAVIN</name>
<dbReference type="PANTHER" id="PTHR12874">
    <property type="entry name" value="F-BOX ONLY PROTEIN 48-RELATED"/>
    <property type="match status" value="1"/>
</dbReference>
<sequence length="469" mass="53278">MADVNDPNELVSFSFSDFPEDVQLCILSFLDPSEIATFACTSKRFVSLCRNDGKLWFSVCDRRWGSKTQIKKWGNGKITYRQLYRTLSEYENLIGFWRRSGQGKNAGVNSPPLVFFEWGLSFVTGSRVSPSKAGTYRVIKAPFLWMSITPKGEPVNFLDPECRLELSDELVKSGELGFSENELIPVNLNFMGKSHVVVEENLYFAYSNSPEGRKVGIRRVSSSGNVREEDYGAVEDVIGAESGSPGSLPDRLMSEIYQYFANRTSPGGDRASRRQRRREKERQGRRKWEPEHFVKIVNCAPTPSRPLQGLWKGICDDMNLDFYLVAYDDVGGITCRSVGDSSKPFSGYSPVFWTSNTTFIKSPFSPEEEYIYDSRIHLRPLAAADYIHREPYQTENEVVSRILYINSSYDLVIPDLVGTSLNPWQVEGRIWQYGNGTFGFGFLRDNYIIDLKHIAQNGCLIDTMELCSD</sequence>
<protein>
    <recommendedName>
        <fullName evidence="1">F-box protein</fullName>
    </recommendedName>
</protein>
<keyword evidence="1" id="KW-0833">Ubl conjugation pathway</keyword>
<feature type="domain" description="F-box" evidence="3">
    <location>
        <begin position="12"/>
        <end position="59"/>
    </location>
</feature>
<dbReference type="GO" id="GO:0005634">
    <property type="term" value="C:nucleus"/>
    <property type="evidence" value="ECO:0007669"/>
    <property type="project" value="UniProtKB-SubCell"/>
</dbReference>
<dbReference type="InterPro" id="IPR001810">
    <property type="entry name" value="F-box_dom"/>
</dbReference>
<dbReference type="AlphaFoldDB" id="A0A5B7BGU8"/>
<feature type="region of interest" description="Disordered" evidence="2">
    <location>
        <begin position="262"/>
        <end position="287"/>
    </location>
</feature>
<dbReference type="GO" id="GO:0019005">
    <property type="term" value="C:SCF ubiquitin ligase complex"/>
    <property type="evidence" value="ECO:0007669"/>
    <property type="project" value="UniProtKB-UniRule"/>
</dbReference>
<dbReference type="SUPFAM" id="SSF81383">
    <property type="entry name" value="F-box domain"/>
    <property type="match status" value="1"/>
</dbReference>
<comment type="subunit">
    <text evidence="1">Component of the SCF-type E3 ligase complex.</text>
</comment>
<dbReference type="Gene3D" id="1.20.1280.50">
    <property type="match status" value="1"/>
</dbReference>
<comment type="subcellular location">
    <subcellularLocation>
        <location evidence="1">Nucleus</location>
    </subcellularLocation>
</comment>
<organism evidence="4">
    <name type="scientific">Davidia involucrata</name>
    <name type="common">Dove tree</name>
    <dbReference type="NCBI Taxonomy" id="16924"/>
    <lineage>
        <taxon>Eukaryota</taxon>
        <taxon>Viridiplantae</taxon>
        <taxon>Streptophyta</taxon>
        <taxon>Embryophyta</taxon>
        <taxon>Tracheophyta</taxon>
        <taxon>Spermatophyta</taxon>
        <taxon>Magnoliopsida</taxon>
        <taxon>eudicotyledons</taxon>
        <taxon>Gunneridae</taxon>
        <taxon>Pentapetalae</taxon>
        <taxon>asterids</taxon>
        <taxon>Cornales</taxon>
        <taxon>Nyssaceae</taxon>
        <taxon>Davidia</taxon>
    </lineage>
</organism>
<evidence type="ECO:0000256" key="2">
    <source>
        <dbReference type="SAM" id="MobiDB-lite"/>
    </source>
</evidence>
<proteinExistence type="predicted"/>
<dbReference type="PANTHER" id="PTHR12874:SF28">
    <property type="entry name" value="F-BOX PROTEIN"/>
    <property type="match status" value="1"/>
</dbReference>
<dbReference type="InterPro" id="IPR036047">
    <property type="entry name" value="F-box-like_dom_sf"/>
</dbReference>
<dbReference type="EMBL" id="GHES01037508">
    <property type="protein sequence ID" value="MPA68067.1"/>
    <property type="molecule type" value="Transcribed_RNA"/>
</dbReference>
<reference evidence="4" key="1">
    <citation type="submission" date="2019-08" db="EMBL/GenBank/DDBJ databases">
        <title>Reference gene set and small RNA set construction with multiple tissues from Davidia involucrata Baill.</title>
        <authorList>
            <person name="Yang H."/>
            <person name="Zhou C."/>
            <person name="Li G."/>
            <person name="Wang J."/>
            <person name="Gao P."/>
            <person name="Wang M."/>
            <person name="Wang R."/>
            <person name="Zhao Y."/>
        </authorList>
    </citation>
    <scope>NUCLEOTIDE SEQUENCE</scope>
    <source>
        <tissue evidence="4">Mixed with DoveR01_LX</tissue>
    </source>
</reference>
<dbReference type="PROSITE" id="PS50181">
    <property type="entry name" value="FBOX"/>
    <property type="match status" value="1"/>
</dbReference>
<accession>A0A5B7BGU8</accession>
<dbReference type="GO" id="GO:0005737">
    <property type="term" value="C:cytoplasm"/>
    <property type="evidence" value="ECO:0007669"/>
    <property type="project" value="TreeGrafter"/>
</dbReference>
<keyword evidence="1" id="KW-0539">Nucleus</keyword>
<comment type="pathway">
    <text evidence="1">Protein modification; protein ubiquitination.</text>
</comment>
<dbReference type="GO" id="GO:0009740">
    <property type="term" value="P:gibberellic acid mediated signaling pathway"/>
    <property type="evidence" value="ECO:0007669"/>
    <property type="project" value="TreeGrafter"/>
</dbReference>
<feature type="compositionally biased region" description="Basic and acidic residues" evidence="2">
    <location>
        <begin position="278"/>
        <end position="287"/>
    </location>
</feature>
<comment type="function">
    <text evidence="1">Acts as a component of a SCF E3 ubiquitin ligase complexes.</text>
</comment>
<dbReference type="GO" id="GO:0016567">
    <property type="term" value="P:protein ubiquitination"/>
    <property type="evidence" value="ECO:0007669"/>
    <property type="project" value="UniProtKB-UniRule"/>
</dbReference>
<evidence type="ECO:0000256" key="1">
    <source>
        <dbReference type="RuleBase" id="RU369085"/>
    </source>
</evidence>
<dbReference type="Pfam" id="PF12937">
    <property type="entry name" value="F-box-like"/>
    <property type="match status" value="1"/>
</dbReference>
<gene>
    <name evidence="4" type="ORF">Din_037508</name>
</gene>